<dbReference type="PROSITE" id="PS00108">
    <property type="entry name" value="PROTEIN_KINASE_ST"/>
    <property type="match status" value="1"/>
</dbReference>
<keyword evidence="6" id="KW-0479">Metal-binding</keyword>
<dbReference type="PANTHER" id="PTHR24346:SF36">
    <property type="entry name" value="SERINE_THREONINE-PROTEIN KINASE BRSK1 ISOFORM X1-RELATED"/>
    <property type="match status" value="1"/>
</dbReference>
<feature type="region of interest" description="Disordered" evidence="15">
    <location>
        <begin position="704"/>
        <end position="736"/>
    </location>
</feature>
<evidence type="ECO:0000256" key="3">
    <source>
        <dbReference type="ARBA" id="ARBA00012513"/>
    </source>
</evidence>
<evidence type="ECO:0000256" key="6">
    <source>
        <dbReference type="ARBA" id="ARBA00022723"/>
    </source>
</evidence>
<feature type="region of interest" description="Disordered" evidence="15">
    <location>
        <begin position="582"/>
        <end position="663"/>
    </location>
</feature>
<evidence type="ECO:0000256" key="9">
    <source>
        <dbReference type="ARBA" id="ARBA00022840"/>
    </source>
</evidence>
<evidence type="ECO:0000259" key="16">
    <source>
        <dbReference type="PROSITE" id="PS50011"/>
    </source>
</evidence>
<keyword evidence="18" id="KW-1185">Reference proteome</keyword>
<feature type="compositionally biased region" description="Low complexity" evidence="15">
    <location>
        <begin position="518"/>
        <end position="539"/>
    </location>
</feature>
<gene>
    <name evidence="17" type="primary">RvY_06775-1</name>
    <name evidence="17" type="synonym">RvY_06775.1</name>
    <name evidence="17" type="ORF">RvY_06775</name>
</gene>
<dbReference type="GO" id="GO:0046872">
    <property type="term" value="F:metal ion binding"/>
    <property type="evidence" value="ECO:0007669"/>
    <property type="project" value="UniProtKB-KW"/>
</dbReference>
<dbReference type="InterPro" id="IPR017441">
    <property type="entry name" value="Protein_kinase_ATP_BS"/>
</dbReference>
<comment type="cofactor">
    <cofactor evidence="1">
        <name>Mg(2+)</name>
        <dbReference type="ChEBI" id="CHEBI:18420"/>
    </cofactor>
</comment>
<dbReference type="GO" id="GO:0005524">
    <property type="term" value="F:ATP binding"/>
    <property type="evidence" value="ECO:0007669"/>
    <property type="project" value="UniProtKB-UniRule"/>
</dbReference>
<keyword evidence="11" id="KW-0524">Neurogenesis</keyword>
<evidence type="ECO:0000256" key="13">
    <source>
        <dbReference type="ARBA" id="ARBA00048679"/>
    </source>
</evidence>
<sequence length="1219" mass="134028">MPSPTGPSPVAQPKTSVREANGKNGGPRDRNTNAHHAKADTASSSPAAPHKQAGSSQPSAYELQHVGPYRLEKTLGKGQTGLVKLGVHCVTSKKVAIKIINKEKLSESVLTKVEREIAIMKLIEHPHVLALYEVYENRKYLYLILEHVGGGELFDYLVKKGRLTPKEARKFFRQIISALDFCHSHGICHRDLKPENLLLDDKTNIRIADFGMASLQMNGSMLETSCGSPHYASPEVIRGERYDGRKADVWSCGVILYALLVGALPFDDDNLRNLLEKVKKGVFHIPHFVPPECQNLLRGMVEVDPNKRLTISTINRHPWVCAGGKGELELELPVVQVVQTHIIPTLDSIDPDVLACMTSLGCFKDKQKLLSELLNNRHNMEKVIYFLLLDRKRRRPADADDEDVENKTVPESKLDKLVRSRSETGGHRRHHSVDPNELSSPHGSADPPRKRVDQRKYSDADTANGSGGASSARVYSQLTLGSPVFGKRRGLSFQTIDSGSVTLTPDLRNRTRRTNTISGSNVPAAASSSSSSIDSLFQSPAKTANGRATTRPPAQPIPPIAAEAASFTPTNQELNQDIFNYEPSKAYSPPEVKPFTHPYDNQATSADPKSRSARSVSSNPPARTPLTTAKSDSTTAEQGQVTEYPGRKNSASAPASPSPWKNRLSSFKQSIIGTPRFHRRNKMAVDPNEEDDSGFGHVYIGEPAKTAIDRSSRPPAKKRTVSRDPSTESVMSQMSNNGQNRSWFRTLMATTSNTVTAGGITSDKDGEFYSFIVWNKTLTEIRSELQQACISVPHLISQVISPCLYVVHYRRGGIITSNNNAAATSSGSLSARGGSNATDKNFISSAGQFLSNLQRSVKFQTELTIVGDESSGKGTCITFKLISGPVRRFKRICEHLQACLLHSSHHPNRSTDSFSTLPSDKVSEPSLPRGTSPAPVKRFTDADEDALSTLSLRDESRRHKTAPLPPPTTLETSTVIENTLAKIFDPNASGRRRRQDSTTVLPLQNYSETSFSVSSVQTPTRISPSSYERTFEQADRSSDRTNRSSIFEPETARERELNERSFAPEMAEYVLAPPLPSPLSMVAPPLPLTAPPQVPTSYSSPIREPSFHPTSYGEPLSPFEPIPSSQYAPIGLHDWSPNYNVQSGSMSPSYINDLPSPSGRRQTTSMDMTFDNNSKQTHNTYMFNMNDDEKLKQETDEGLRLLNQLCSNLVSSLNSGSNL</sequence>
<dbReference type="GO" id="GO:0004674">
    <property type="term" value="F:protein serine/threonine kinase activity"/>
    <property type="evidence" value="ECO:0007669"/>
    <property type="project" value="UniProtKB-KW"/>
</dbReference>
<dbReference type="GO" id="GO:0035556">
    <property type="term" value="P:intracellular signal transduction"/>
    <property type="evidence" value="ECO:0007669"/>
    <property type="project" value="TreeGrafter"/>
</dbReference>
<feature type="compositionally biased region" description="Polar residues" evidence="15">
    <location>
        <begin position="599"/>
        <end position="641"/>
    </location>
</feature>
<feature type="compositionally biased region" description="Low complexity" evidence="15">
    <location>
        <begin position="650"/>
        <end position="659"/>
    </location>
</feature>
<evidence type="ECO:0000256" key="2">
    <source>
        <dbReference type="ARBA" id="ARBA00006234"/>
    </source>
</evidence>
<dbReference type="GO" id="GO:0005737">
    <property type="term" value="C:cytoplasm"/>
    <property type="evidence" value="ECO:0007669"/>
    <property type="project" value="TreeGrafter"/>
</dbReference>
<dbReference type="InterPro" id="IPR048622">
    <property type="entry name" value="BRSK1_2-like_UBA"/>
</dbReference>
<evidence type="ECO:0000256" key="5">
    <source>
        <dbReference type="ARBA" id="ARBA00022679"/>
    </source>
</evidence>
<comment type="similarity">
    <text evidence="2">Belongs to the protein kinase superfamily. CAMK Ser/Thr protein kinase family. SNF1 subfamily.</text>
</comment>
<evidence type="ECO:0000313" key="18">
    <source>
        <dbReference type="Proteomes" id="UP000186922"/>
    </source>
</evidence>
<feature type="compositionally biased region" description="Basic and acidic residues" evidence="15">
    <location>
        <begin position="447"/>
        <end position="459"/>
    </location>
</feature>
<dbReference type="CDD" id="cd14340">
    <property type="entry name" value="UBA_BRSK"/>
    <property type="match status" value="1"/>
</dbReference>
<dbReference type="FunFam" id="3.30.200.20:FF:000003">
    <property type="entry name" value="Non-specific serine/threonine protein kinase"/>
    <property type="match status" value="1"/>
</dbReference>
<feature type="compositionally biased region" description="Basic and acidic residues" evidence="15">
    <location>
        <begin position="16"/>
        <end position="32"/>
    </location>
</feature>
<dbReference type="EMBL" id="BDGG01000003">
    <property type="protein sequence ID" value="GAU95098.1"/>
    <property type="molecule type" value="Genomic_DNA"/>
</dbReference>
<dbReference type="EC" id="2.7.11.1" evidence="3"/>
<organism evidence="17 18">
    <name type="scientific">Ramazzottius varieornatus</name>
    <name type="common">Water bear</name>
    <name type="synonym">Tardigrade</name>
    <dbReference type="NCBI Taxonomy" id="947166"/>
    <lineage>
        <taxon>Eukaryota</taxon>
        <taxon>Metazoa</taxon>
        <taxon>Ecdysozoa</taxon>
        <taxon>Tardigrada</taxon>
        <taxon>Eutardigrada</taxon>
        <taxon>Parachela</taxon>
        <taxon>Hypsibioidea</taxon>
        <taxon>Ramazzottiidae</taxon>
        <taxon>Ramazzottius</taxon>
    </lineage>
</organism>
<dbReference type="SUPFAM" id="SSF56112">
    <property type="entry name" value="Protein kinase-like (PK-like)"/>
    <property type="match status" value="1"/>
</dbReference>
<dbReference type="AlphaFoldDB" id="A0A1D1V9A2"/>
<keyword evidence="5" id="KW-0808">Transferase</keyword>
<feature type="compositionally biased region" description="Polar residues" evidence="15">
    <location>
        <begin position="1012"/>
        <end position="1028"/>
    </location>
</feature>
<dbReference type="InterPro" id="IPR008271">
    <property type="entry name" value="Ser/Thr_kinase_AS"/>
</dbReference>
<dbReference type="InterPro" id="IPR011009">
    <property type="entry name" value="Kinase-like_dom_sf"/>
</dbReference>
<dbReference type="STRING" id="947166.A0A1D1V9A2"/>
<dbReference type="FunFam" id="1.10.510.10:FF:000064">
    <property type="entry name" value="BR serine/threonine-protein kinase 2"/>
    <property type="match status" value="1"/>
</dbReference>
<proteinExistence type="inferred from homology"/>
<dbReference type="OrthoDB" id="193931at2759"/>
<evidence type="ECO:0000256" key="4">
    <source>
        <dbReference type="ARBA" id="ARBA00022527"/>
    </source>
</evidence>
<feature type="region of interest" description="Disordered" evidence="15">
    <location>
        <begin position="1"/>
        <end position="59"/>
    </location>
</feature>
<evidence type="ECO:0000256" key="7">
    <source>
        <dbReference type="ARBA" id="ARBA00022741"/>
    </source>
</evidence>
<protein>
    <recommendedName>
        <fullName evidence="3">non-specific serine/threonine protein kinase</fullName>
        <ecNumber evidence="3">2.7.11.1</ecNumber>
    </recommendedName>
</protein>
<evidence type="ECO:0000256" key="14">
    <source>
        <dbReference type="PROSITE-ProRule" id="PRU10141"/>
    </source>
</evidence>
<dbReference type="GO" id="GO:0007399">
    <property type="term" value="P:nervous system development"/>
    <property type="evidence" value="ECO:0007669"/>
    <property type="project" value="UniProtKB-KW"/>
</dbReference>
<feature type="compositionally biased region" description="Basic and acidic residues" evidence="15">
    <location>
        <begin position="1029"/>
        <end position="1042"/>
    </location>
</feature>
<keyword evidence="7 14" id="KW-0547">Nucleotide-binding</keyword>
<dbReference type="Pfam" id="PF21115">
    <property type="entry name" value="UBA_BRSK"/>
    <property type="match status" value="1"/>
</dbReference>
<dbReference type="SMART" id="SM00220">
    <property type="entry name" value="S_TKc"/>
    <property type="match status" value="1"/>
</dbReference>
<accession>A0A1D1V9A2</accession>
<evidence type="ECO:0000256" key="15">
    <source>
        <dbReference type="SAM" id="MobiDB-lite"/>
    </source>
</evidence>
<dbReference type="Pfam" id="PF00069">
    <property type="entry name" value="Pkinase"/>
    <property type="match status" value="1"/>
</dbReference>
<feature type="region of interest" description="Disordered" evidence="15">
    <location>
        <begin position="396"/>
        <end position="471"/>
    </location>
</feature>
<evidence type="ECO:0000256" key="11">
    <source>
        <dbReference type="ARBA" id="ARBA00022902"/>
    </source>
</evidence>
<comment type="catalytic activity">
    <reaction evidence="13">
        <text>L-seryl-[protein] + ATP = O-phospho-L-seryl-[protein] + ADP + H(+)</text>
        <dbReference type="Rhea" id="RHEA:17989"/>
        <dbReference type="Rhea" id="RHEA-COMP:9863"/>
        <dbReference type="Rhea" id="RHEA-COMP:11604"/>
        <dbReference type="ChEBI" id="CHEBI:15378"/>
        <dbReference type="ChEBI" id="CHEBI:29999"/>
        <dbReference type="ChEBI" id="CHEBI:30616"/>
        <dbReference type="ChEBI" id="CHEBI:83421"/>
        <dbReference type="ChEBI" id="CHEBI:456216"/>
        <dbReference type="EC" id="2.7.11.1"/>
    </reaction>
</comment>
<evidence type="ECO:0000256" key="12">
    <source>
        <dbReference type="ARBA" id="ARBA00047899"/>
    </source>
</evidence>
<feature type="compositionally biased region" description="Polar residues" evidence="15">
    <location>
        <begin position="727"/>
        <end position="736"/>
    </location>
</feature>
<evidence type="ECO:0000256" key="8">
    <source>
        <dbReference type="ARBA" id="ARBA00022777"/>
    </source>
</evidence>
<keyword evidence="9 14" id="KW-0067">ATP-binding</keyword>
<dbReference type="PROSITE" id="PS00107">
    <property type="entry name" value="PROTEIN_KINASE_ATP"/>
    <property type="match status" value="1"/>
</dbReference>
<keyword evidence="10" id="KW-0460">Magnesium</keyword>
<feature type="region of interest" description="Disordered" evidence="15">
    <location>
        <begin position="499"/>
        <end position="558"/>
    </location>
</feature>
<feature type="region of interest" description="Disordered" evidence="15">
    <location>
        <begin position="1012"/>
        <end position="1056"/>
    </location>
</feature>
<dbReference type="InterPro" id="IPR000719">
    <property type="entry name" value="Prot_kinase_dom"/>
</dbReference>
<comment type="caution">
    <text evidence="17">The sequence shown here is derived from an EMBL/GenBank/DDBJ whole genome shotgun (WGS) entry which is preliminary data.</text>
</comment>
<reference evidence="17 18" key="1">
    <citation type="journal article" date="2016" name="Nat. Commun.">
        <title>Extremotolerant tardigrade genome and improved radiotolerance of human cultured cells by tardigrade-unique protein.</title>
        <authorList>
            <person name="Hashimoto T."/>
            <person name="Horikawa D.D."/>
            <person name="Saito Y."/>
            <person name="Kuwahara H."/>
            <person name="Kozuka-Hata H."/>
            <person name="Shin-I T."/>
            <person name="Minakuchi Y."/>
            <person name="Ohishi K."/>
            <person name="Motoyama A."/>
            <person name="Aizu T."/>
            <person name="Enomoto A."/>
            <person name="Kondo K."/>
            <person name="Tanaka S."/>
            <person name="Hara Y."/>
            <person name="Koshikawa S."/>
            <person name="Sagara H."/>
            <person name="Miura T."/>
            <person name="Yokobori S."/>
            <person name="Miyagawa K."/>
            <person name="Suzuki Y."/>
            <person name="Kubo T."/>
            <person name="Oyama M."/>
            <person name="Kohara Y."/>
            <person name="Fujiyama A."/>
            <person name="Arakawa K."/>
            <person name="Katayama T."/>
            <person name="Toyoda A."/>
            <person name="Kunieda T."/>
        </authorList>
    </citation>
    <scope>NUCLEOTIDE SEQUENCE [LARGE SCALE GENOMIC DNA]</scope>
    <source>
        <strain evidence="17 18">YOKOZUNA-1</strain>
    </source>
</reference>
<feature type="domain" description="Protein kinase" evidence="16">
    <location>
        <begin position="69"/>
        <end position="320"/>
    </location>
</feature>
<keyword evidence="8" id="KW-0418">Kinase</keyword>
<evidence type="ECO:0000256" key="10">
    <source>
        <dbReference type="ARBA" id="ARBA00022842"/>
    </source>
</evidence>
<feature type="compositionally biased region" description="Basic and acidic residues" evidence="15">
    <location>
        <begin position="405"/>
        <end position="426"/>
    </location>
</feature>
<keyword evidence="4" id="KW-0723">Serine/threonine-protein kinase</keyword>
<dbReference type="PANTHER" id="PTHR24346">
    <property type="entry name" value="MAP/MICROTUBULE AFFINITY-REGULATING KINASE"/>
    <property type="match status" value="1"/>
</dbReference>
<feature type="region of interest" description="Disordered" evidence="15">
    <location>
        <begin position="904"/>
        <end position="974"/>
    </location>
</feature>
<name>A0A1D1V9A2_RAMVA</name>
<evidence type="ECO:0000313" key="17">
    <source>
        <dbReference type="EMBL" id="GAU95098.1"/>
    </source>
</evidence>
<dbReference type="Proteomes" id="UP000186922">
    <property type="component" value="Unassembled WGS sequence"/>
</dbReference>
<dbReference type="PROSITE" id="PS50011">
    <property type="entry name" value="PROTEIN_KINASE_DOM"/>
    <property type="match status" value="1"/>
</dbReference>
<dbReference type="Gene3D" id="1.10.510.10">
    <property type="entry name" value="Transferase(Phosphotransferase) domain 1"/>
    <property type="match status" value="1"/>
</dbReference>
<feature type="binding site" evidence="14">
    <location>
        <position position="98"/>
    </location>
    <ligand>
        <name>ATP</name>
        <dbReference type="ChEBI" id="CHEBI:30616"/>
    </ligand>
</feature>
<evidence type="ECO:0000256" key="1">
    <source>
        <dbReference type="ARBA" id="ARBA00001946"/>
    </source>
</evidence>
<dbReference type="CDD" id="cd14081">
    <property type="entry name" value="STKc_BRSK1_2"/>
    <property type="match status" value="1"/>
</dbReference>
<comment type="catalytic activity">
    <reaction evidence="12">
        <text>L-threonyl-[protein] + ATP = O-phospho-L-threonyl-[protein] + ADP + H(+)</text>
        <dbReference type="Rhea" id="RHEA:46608"/>
        <dbReference type="Rhea" id="RHEA-COMP:11060"/>
        <dbReference type="Rhea" id="RHEA-COMP:11605"/>
        <dbReference type="ChEBI" id="CHEBI:15378"/>
        <dbReference type="ChEBI" id="CHEBI:30013"/>
        <dbReference type="ChEBI" id="CHEBI:30616"/>
        <dbReference type="ChEBI" id="CHEBI:61977"/>
        <dbReference type="ChEBI" id="CHEBI:456216"/>
        <dbReference type="EC" id="2.7.11.1"/>
    </reaction>
</comment>